<dbReference type="Gene3D" id="3.40.50.2000">
    <property type="entry name" value="Glycogen Phosphorylase B"/>
    <property type="match status" value="2"/>
</dbReference>
<keyword evidence="6" id="KW-0119">Carbohydrate metabolism</keyword>
<reference evidence="10" key="1">
    <citation type="journal article" date="2020" name="Stud. Mycol.">
        <title>101 Dothideomycetes genomes: a test case for predicting lifestyles and emergence of pathogens.</title>
        <authorList>
            <person name="Haridas S."/>
            <person name="Albert R."/>
            <person name="Binder M."/>
            <person name="Bloem J."/>
            <person name="Labutti K."/>
            <person name="Salamov A."/>
            <person name="Andreopoulos B."/>
            <person name="Baker S."/>
            <person name="Barry K."/>
            <person name="Bills G."/>
            <person name="Bluhm B."/>
            <person name="Cannon C."/>
            <person name="Castanera R."/>
            <person name="Culley D."/>
            <person name="Daum C."/>
            <person name="Ezra D."/>
            <person name="Gonzalez J."/>
            <person name="Henrissat B."/>
            <person name="Kuo A."/>
            <person name="Liang C."/>
            <person name="Lipzen A."/>
            <person name="Lutzoni F."/>
            <person name="Magnuson J."/>
            <person name="Mondo S."/>
            <person name="Nolan M."/>
            <person name="Ohm R."/>
            <person name="Pangilinan J."/>
            <person name="Park H.-J."/>
            <person name="Ramirez L."/>
            <person name="Alfaro M."/>
            <person name="Sun H."/>
            <person name="Tritt A."/>
            <person name="Yoshinaga Y."/>
            <person name="Zwiers L.-H."/>
            <person name="Turgeon B."/>
            <person name="Goodwin S."/>
            <person name="Spatafora J."/>
            <person name="Crous P."/>
            <person name="Grigoriev I."/>
        </authorList>
    </citation>
    <scope>NUCLEOTIDE SEQUENCE</scope>
    <source>
        <strain evidence="10">CBS 122367</strain>
    </source>
</reference>
<dbReference type="InterPro" id="IPR001296">
    <property type="entry name" value="Glyco_trans_1"/>
</dbReference>
<feature type="compositionally biased region" description="Basic and acidic residues" evidence="7">
    <location>
        <begin position="1"/>
        <end position="10"/>
    </location>
</feature>
<evidence type="ECO:0000256" key="5">
    <source>
        <dbReference type="ARBA" id="ARBA00022679"/>
    </source>
</evidence>
<dbReference type="OrthoDB" id="937291at2759"/>
<sequence>MSLLDPHDTLRVPSRPAMRRQRTRHSFRAQSSKYQLLKSQGEPIALTDLYIGIAVQEGSNGTLDVGFVSHDGTYSIDFAVTTLKLHDPLTALKLNDPIATLKLDHLLRDIDSGSESDVSGTSTPTGARSPSFTPISTNELPNFLANFLIAKLKEYQEKHLYKYIGAGINEKAVQYSPQLPSRLWQELDIVPLVLEDKPRPDALSAKRIHKQIYVDEEADTMVRKALMYFGPSSQPRLAVGYKNLVKVDCSGRAAICSADDFRNSVRDPTWKATMKYIESLKKNNVQIAFFNSTPQGGGVALMRHALIRFLRTMKVDASWYVPKPKPAVFRITKNNHNILQGVADPELRLTHKQIATLDEWARSNAERFWLHEECPLAPRSQGGADVIIVDDPQMPSLVKLAKQQDPTRPVIFRSHIQVRADLADQEDTPTSEVWNWVWDNVKDADVFISHPVREFVPSNVTVNKVGYMPATTDWLDGLNKQLSDWDSQYYIRAFRSDCFRVGMDRLAYPARPYIVQIARFDPAKGIPDVLASYAELRRAYMKDTPIEDIPQLVIAGHGAIDDPDATCIYDETISALEKLYSDIREDVVVMRLGPTDQLLNALMSNAHVALQLSTREGFEVKVSEALHKGVPIIATRAGGIPLQVQHRKSGYLVDPGDYKAVAKHLNALFTDTKLYDEMSHFAETNVSDEVSTVGNALAWLYLADSLAKGEKVEPNCRWINDLARESAGVPYKEGEVRLPRDEHLDLNSPVSSPVRERRKSWKAPRAPRVEVSAESS</sequence>
<keyword evidence="11" id="KW-1185">Reference proteome</keyword>
<keyword evidence="5 10" id="KW-0808">Transferase</keyword>
<accession>A0A6G1IR28</accession>
<evidence type="ECO:0000313" key="10">
    <source>
        <dbReference type="EMBL" id="KAF2680707.1"/>
    </source>
</evidence>
<comment type="subunit">
    <text evidence="2">Homodimer.</text>
</comment>
<evidence type="ECO:0000256" key="7">
    <source>
        <dbReference type="SAM" id="MobiDB-lite"/>
    </source>
</evidence>
<evidence type="ECO:0000256" key="4">
    <source>
        <dbReference type="ARBA" id="ARBA00022676"/>
    </source>
</evidence>
<dbReference type="SUPFAM" id="SSF53756">
    <property type="entry name" value="UDP-Glycosyltransferase/glycogen phosphorylase"/>
    <property type="match status" value="1"/>
</dbReference>
<dbReference type="GO" id="GO:0006006">
    <property type="term" value="P:glucose metabolic process"/>
    <property type="evidence" value="ECO:0007669"/>
    <property type="project" value="UniProtKB-KW"/>
</dbReference>
<dbReference type="InterPro" id="IPR049438">
    <property type="entry name" value="TreT_GT1"/>
</dbReference>
<evidence type="ECO:0000256" key="6">
    <source>
        <dbReference type="ARBA" id="ARBA00023277"/>
    </source>
</evidence>
<evidence type="ECO:0000259" key="8">
    <source>
        <dbReference type="Pfam" id="PF00534"/>
    </source>
</evidence>
<dbReference type="AlphaFoldDB" id="A0A6G1IR28"/>
<dbReference type="Pfam" id="PF21269">
    <property type="entry name" value="TreT_GT1"/>
    <property type="match status" value="1"/>
</dbReference>
<organism evidence="10 11">
    <name type="scientific">Lentithecium fluviatile CBS 122367</name>
    <dbReference type="NCBI Taxonomy" id="1168545"/>
    <lineage>
        <taxon>Eukaryota</taxon>
        <taxon>Fungi</taxon>
        <taxon>Dikarya</taxon>
        <taxon>Ascomycota</taxon>
        <taxon>Pezizomycotina</taxon>
        <taxon>Dothideomycetes</taxon>
        <taxon>Pleosporomycetidae</taxon>
        <taxon>Pleosporales</taxon>
        <taxon>Massarineae</taxon>
        <taxon>Lentitheciaceae</taxon>
        <taxon>Lentithecium</taxon>
    </lineage>
</organism>
<comment type="similarity">
    <text evidence="1">Belongs to the glycosyltransferase group 1 family. Glycosyltransferase 4 subfamily.</text>
</comment>
<dbReference type="GO" id="GO:0016757">
    <property type="term" value="F:glycosyltransferase activity"/>
    <property type="evidence" value="ECO:0007669"/>
    <property type="project" value="UniProtKB-KW"/>
</dbReference>
<dbReference type="Pfam" id="PF00534">
    <property type="entry name" value="Glycos_transf_1"/>
    <property type="match status" value="1"/>
</dbReference>
<keyword evidence="4" id="KW-0328">Glycosyltransferase</keyword>
<keyword evidence="3" id="KW-0313">Glucose metabolism</keyword>
<name>A0A6G1IR28_9PLEO</name>
<evidence type="ECO:0000256" key="3">
    <source>
        <dbReference type="ARBA" id="ARBA00022526"/>
    </source>
</evidence>
<dbReference type="PANTHER" id="PTHR47779:SF1">
    <property type="entry name" value="SYNTHASE (CCG-9), PUTATIVE (AFU_ORTHOLOGUE AFUA_3G12100)-RELATED"/>
    <property type="match status" value="1"/>
</dbReference>
<gene>
    <name evidence="10" type="ORF">K458DRAFT_373240</name>
</gene>
<evidence type="ECO:0000259" key="9">
    <source>
        <dbReference type="Pfam" id="PF21269"/>
    </source>
</evidence>
<evidence type="ECO:0000256" key="2">
    <source>
        <dbReference type="ARBA" id="ARBA00011738"/>
    </source>
</evidence>
<protein>
    <submittedName>
        <fullName evidence="10">Glycosyltransferase family 4 protein</fullName>
    </submittedName>
</protein>
<dbReference type="InterPro" id="IPR052078">
    <property type="entry name" value="Trehalose_Metab_GTase"/>
</dbReference>
<feature type="region of interest" description="Disordered" evidence="7">
    <location>
        <begin position="1"/>
        <end position="24"/>
    </location>
</feature>
<dbReference type="PANTHER" id="PTHR47779">
    <property type="entry name" value="SYNTHASE (CCG-9), PUTATIVE (AFU_ORTHOLOGUE AFUA_3G12100)-RELATED"/>
    <property type="match status" value="1"/>
</dbReference>
<feature type="domain" description="Trehalose synthase N-terminal" evidence="9">
    <location>
        <begin position="290"/>
        <end position="456"/>
    </location>
</feature>
<dbReference type="Proteomes" id="UP000799291">
    <property type="component" value="Unassembled WGS sequence"/>
</dbReference>
<dbReference type="EMBL" id="MU005595">
    <property type="protein sequence ID" value="KAF2680707.1"/>
    <property type="molecule type" value="Genomic_DNA"/>
</dbReference>
<evidence type="ECO:0000256" key="1">
    <source>
        <dbReference type="ARBA" id="ARBA00009481"/>
    </source>
</evidence>
<feature type="region of interest" description="Disordered" evidence="7">
    <location>
        <begin position="740"/>
        <end position="776"/>
    </location>
</feature>
<evidence type="ECO:0000313" key="11">
    <source>
        <dbReference type="Proteomes" id="UP000799291"/>
    </source>
</evidence>
<feature type="region of interest" description="Disordered" evidence="7">
    <location>
        <begin position="113"/>
        <end position="132"/>
    </location>
</feature>
<feature type="domain" description="Glycosyl transferase family 1" evidence="8">
    <location>
        <begin position="510"/>
        <end position="682"/>
    </location>
</feature>
<proteinExistence type="inferred from homology"/>